<dbReference type="Proteomes" id="UP000216339">
    <property type="component" value="Unassembled WGS sequence"/>
</dbReference>
<dbReference type="Gene3D" id="1.10.4030.10">
    <property type="entry name" value="Porin chaperone SurA, peptide-binding domain"/>
    <property type="match status" value="1"/>
</dbReference>
<evidence type="ECO:0000313" key="5">
    <source>
        <dbReference type="Proteomes" id="UP000216339"/>
    </source>
</evidence>
<keyword evidence="1" id="KW-0697">Rotamase</keyword>
<feature type="signal peptide" evidence="2">
    <location>
        <begin position="1"/>
        <end position="18"/>
    </location>
</feature>
<dbReference type="SUPFAM" id="SSF54534">
    <property type="entry name" value="FKBP-like"/>
    <property type="match status" value="1"/>
</dbReference>
<dbReference type="InterPro" id="IPR046357">
    <property type="entry name" value="PPIase_dom_sf"/>
</dbReference>
<dbReference type="Gene3D" id="1.10.8.1040">
    <property type="match status" value="1"/>
</dbReference>
<dbReference type="PROSITE" id="PS50198">
    <property type="entry name" value="PPIC_PPIASE_2"/>
    <property type="match status" value="1"/>
</dbReference>
<dbReference type="InterPro" id="IPR000297">
    <property type="entry name" value="PPIase_PpiC"/>
</dbReference>
<dbReference type="InterPro" id="IPR027304">
    <property type="entry name" value="Trigger_fact/SurA_dom_sf"/>
</dbReference>
<dbReference type="RefSeq" id="WP_179299695.1">
    <property type="nucleotide sequence ID" value="NZ_MQWD01000001.1"/>
</dbReference>
<reference evidence="4 5" key="1">
    <citation type="submission" date="2016-11" db="EMBL/GenBank/DDBJ databases">
        <title>Study of marine rhodopsin-containing bacteria.</title>
        <authorList>
            <person name="Yoshizawa S."/>
            <person name="Kumagai Y."/>
            <person name="Kogure K."/>
        </authorList>
    </citation>
    <scope>NUCLEOTIDE SEQUENCE [LARGE SCALE GENOMIC DNA]</scope>
    <source>
        <strain evidence="4 5">SAORIC-28</strain>
    </source>
</reference>
<dbReference type="SUPFAM" id="SSF109998">
    <property type="entry name" value="Triger factor/SurA peptide-binding domain-like"/>
    <property type="match status" value="1"/>
</dbReference>
<organism evidence="4 5">
    <name type="scientific">Rubrivirga marina</name>
    <dbReference type="NCBI Taxonomy" id="1196024"/>
    <lineage>
        <taxon>Bacteria</taxon>
        <taxon>Pseudomonadati</taxon>
        <taxon>Rhodothermota</taxon>
        <taxon>Rhodothermia</taxon>
        <taxon>Rhodothermales</taxon>
        <taxon>Rubricoccaceae</taxon>
        <taxon>Rubrivirga</taxon>
    </lineage>
</organism>
<evidence type="ECO:0000256" key="1">
    <source>
        <dbReference type="PROSITE-ProRule" id="PRU00278"/>
    </source>
</evidence>
<sequence length="289" mass="31226">MSGRVLVLLALAALAACADTPPPDAQGGGTVVARVGESTLTEGDVADALGDVPASLDSVTAREQVVEQWVQRELLVQEARRQGLDQDPTVRRRLAEAERAALELAALNAHFDRVPATPSDAELQAYYDRHREALALREPYVRLRHLRLRDPSRAEDARASFQRAVASAVPDSLFALVAREYADDPEGAVAFSSEYVSESQIGALDDVLAERVSALPAGAQVAAVPVGRVVHVVQVVDRVPAGTVPPFRLVRDELAERVGVQQRRDASARLLQQLRAEARSRGALEMPEE</sequence>
<evidence type="ECO:0000259" key="3">
    <source>
        <dbReference type="PROSITE" id="PS50198"/>
    </source>
</evidence>
<dbReference type="Gene3D" id="3.10.50.40">
    <property type="match status" value="1"/>
</dbReference>
<proteinExistence type="predicted"/>
<gene>
    <name evidence="4" type="ORF">BSZ37_16305</name>
</gene>
<evidence type="ECO:0000256" key="2">
    <source>
        <dbReference type="SAM" id="SignalP"/>
    </source>
</evidence>
<keyword evidence="2" id="KW-0732">Signal</keyword>
<feature type="domain" description="PpiC" evidence="3">
    <location>
        <begin position="138"/>
        <end position="237"/>
    </location>
</feature>
<dbReference type="PROSITE" id="PS51257">
    <property type="entry name" value="PROKAR_LIPOPROTEIN"/>
    <property type="match status" value="1"/>
</dbReference>
<dbReference type="AlphaFoldDB" id="A0A271J2Z5"/>
<evidence type="ECO:0000313" key="4">
    <source>
        <dbReference type="EMBL" id="PAP77891.1"/>
    </source>
</evidence>
<keyword evidence="5" id="KW-1185">Reference proteome</keyword>
<keyword evidence="1" id="KW-0413">Isomerase</keyword>
<dbReference type="InterPro" id="IPR050245">
    <property type="entry name" value="PrsA_foldase"/>
</dbReference>
<feature type="chain" id="PRO_5012018157" description="PpiC domain-containing protein" evidence="2">
    <location>
        <begin position="19"/>
        <end position="289"/>
    </location>
</feature>
<dbReference type="EMBL" id="MQWD01000001">
    <property type="protein sequence ID" value="PAP77891.1"/>
    <property type="molecule type" value="Genomic_DNA"/>
</dbReference>
<accession>A0A271J2Z5</accession>
<comment type="caution">
    <text evidence="4">The sequence shown here is derived from an EMBL/GenBank/DDBJ whole genome shotgun (WGS) entry which is preliminary data.</text>
</comment>
<dbReference type="Pfam" id="PF13145">
    <property type="entry name" value="Rotamase_2"/>
    <property type="match status" value="1"/>
</dbReference>
<dbReference type="PANTHER" id="PTHR47245:SF2">
    <property type="entry name" value="PEPTIDYL-PROLYL CIS-TRANS ISOMERASE HP_0175-RELATED"/>
    <property type="match status" value="1"/>
</dbReference>
<protein>
    <recommendedName>
        <fullName evidence="3">PpiC domain-containing protein</fullName>
    </recommendedName>
</protein>
<dbReference type="PANTHER" id="PTHR47245">
    <property type="entry name" value="PEPTIDYLPROLYL ISOMERASE"/>
    <property type="match status" value="1"/>
</dbReference>
<dbReference type="GO" id="GO:0003755">
    <property type="term" value="F:peptidyl-prolyl cis-trans isomerase activity"/>
    <property type="evidence" value="ECO:0007669"/>
    <property type="project" value="UniProtKB-KW"/>
</dbReference>
<name>A0A271J2Z5_9BACT</name>